<name>A0A1G4VJJ5_9FLAO</name>
<dbReference type="AlphaFoldDB" id="A0A1G4VJJ5"/>
<evidence type="ECO:0008006" key="3">
    <source>
        <dbReference type="Google" id="ProtNLM"/>
    </source>
</evidence>
<dbReference type="eggNOG" id="ENOG5033VUS">
    <property type="taxonomic scope" value="Bacteria"/>
</dbReference>
<organism evidence="1 2">
    <name type="scientific">Flavobacterium saliperosum</name>
    <dbReference type="NCBI Taxonomy" id="329186"/>
    <lineage>
        <taxon>Bacteria</taxon>
        <taxon>Pseudomonadati</taxon>
        <taxon>Bacteroidota</taxon>
        <taxon>Flavobacteriia</taxon>
        <taxon>Flavobacteriales</taxon>
        <taxon>Flavobacteriaceae</taxon>
        <taxon>Flavobacterium</taxon>
    </lineage>
</organism>
<reference evidence="1 2" key="1">
    <citation type="submission" date="2016-10" db="EMBL/GenBank/DDBJ databases">
        <authorList>
            <person name="de Groot N.N."/>
        </authorList>
    </citation>
    <scope>NUCLEOTIDE SEQUENCE [LARGE SCALE GENOMIC DNA]</scope>
    <source>
        <strain evidence="1 2">CGMCC 1.3801</strain>
    </source>
</reference>
<gene>
    <name evidence="1" type="ORF">SAMN02927925_01215</name>
</gene>
<evidence type="ECO:0000313" key="2">
    <source>
        <dbReference type="Proteomes" id="UP000182124"/>
    </source>
</evidence>
<dbReference type="Proteomes" id="UP000182124">
    <property type="component" value="Unassembled WGS sequence"/>
</dbReference>
<dbReference type="EMBL" id="FMTY01000002">
    <property type="protein sequence ID" value="SCX07722.1"/>
    <property type="molecule type" value="Genomic_DNA"/>
</dbReference>
<protein>
    <recommendedName>
        <fullName evidence="3">GLPGLI family protein</fullName>
    </recommendedName>
</protein>
<accession>A0A1G4VJJ5</accession>
<sequence length="214" mass="24781">MTKLYIAALLFSFSTVFSQKLHFDVLAKYSISYKNTVLEMSAYAISSNDNYMMRVLNLPDGQQVADVYDLKSLKKYSYKITELQSENDKIIHEFRYTDSKSFILPPQDRRYFDFESVSTTGDTEIVKMIFYKNSSKTKVRNNYELKIMKSEVNFFPLFRFMCLDGYSFLTQLNYPKAGLVTSGISKSGDAKFTLKTFEEANLEVTLPNNVNLIK</sequence>
<proteinExistence type="predicted"/>
<evidence type="ECO:0000313" key="1">
    <source>
        <dbReference type="EMBL" id="SCX07722.1"/>
    </source>
</evidence>
<dbReference type="RefSeq" id="WP_023576790.1">
    <property type="nucleotide sequence ID" value="NZ_CBCSBQ010000009.1"/>
</dbReference>